<evidence type="ECO:0000256" key="1">
    <source>
        <dbReference type="ARBA" id="ARBA00022475"/>
    </source>
</evidence>
<dbReference type="Pfam" id="PF07869">
    <property type="entry name" value="DUF1656"/>
    <property type="match status" value="1"/>
</dbReference>
<evidence type="ECO:0000256" key="4">
    <source>
        <dbReference type="ARBA" id="ARBA00023136"/>
    </source>
</evidence>
<sequence>MSFVEIDLFGVCVAPISVMMVVAWLILLPLRWIADRGGILRLAWHPALLEFAVYAIILSSIILFAEN</sequence>
<dbReference type="InterPro" id="IPR012451">
    <property type="entry name" value="DUF1656"/>
</dbReference>
<dbReference type="Proteomes" id="UP000193335">
    <property type="component" value="Unassembled WGS sequence"/>
</dbReference>
<proteinExistence type="predicted"/>
<dbReference type="EMBL" id="NAFL01000276">
    <property type="protein sequence ID" value="OSJ26526.1"/>
    <property type="molecule type" value="Genomic_DNA"/>
</dbReference>
<evidence type="ECO:0000313" key="6">
    <source>
        <dbReference type="EMBL" id="OSJ26526.1"/>
    </source>
</evidence>
<keyword evidence="1" id="KW-1003">Cell membrane</keyword>
<accession>A0A1Y2JFR4</accession>
<gene>
    <name evidence="6" type="ORF">BSZ19_35240</name>
</gene>
<reference evidence="6 7" key="1">
    <citation type="submission" date="2017-03" db="EMBL/GenBank/DDBJ databases">
        <title>Whole genome sequences of fourteen strains of Bradyrhizobium canariense and one strain of Bradyrhizobium japonicum isolated from Lupinus (Papilionoideae: Genisteae) species in Algeria.</title>
        <authorList>
            <person name="Crovadore J."/>
            <person name="Chekireb D."/>
            <person name="Brachmann A."/>
            <person name="Chablais R."/>
            <person name="Cochard B."/>
            <person name="Lefort F."/>
        </authorList>
    </citation>
    <scope>NUCLEOTIDE SEQUENCE [LARGE SCALE GENOMIC DNA]</scope>
    <source>
        <strain evidence="6 7">UBMA197</strain>
    </source>
</reference>
<dbReference type="AlphaFoldDB" id="A0A1Y2JFR4"/>
<organism evidence="6 7">
    <name type="scientific">Bradyrhizobium japonicum</name>
    <dbReference type="NCBI Taxonomy" id="375"/>
    <lineage>
        <taxon>Bacteria</taxon>
        <taxon>Pseudomonadati</taxon>
        <taxon>Pseudomonadota</taxon>
        <taxon>Alphaproteobacteria</taxon>
        <taxon>Hyphomicrobiales</taxon>
        <taxon>Nitrobacteraceae</taxon>
        <taxon>Bradyrhizobium</taxon>
    </lineage>
</organism>
<keyword evidence="2 5" id="KW-0812">Transmembrane</keyword>
<keyword evidence="4 5" id="KW-0472">Membrane</keyword>
<evidence type="ECO:0000256" key="2">
    <source>
        <dbReference type="ARBA" id="ARBA00022692"/>
    </source>
</evidence>
<evidence type="ECO:0000313" key="7">
    <source>
        <dbReference type="Proteomes" id="UP000193335"/>
    </source>
</evidence>
<keyword evidence="3 5" id="KW-1133">Transmembrane helix</keyword>
<protein>
    <submittedName>
        <fullName evidence="6">DUF1656 domain-containing protein</fullName>
    </submittedName>
</protein>
<comment type="caution">
    <text evidence="6">The sequence shown here is derived from an EMBL/GenBank/DDBJ whole genome shotgun (WGS) entry which is preliminary data.</text>
</comment>
<evidence type="ECO:0000256" key="3">
    <source>
        <dbReference type="ARBA" id="ARBA00022989"/>
    </source>
</evidence>
<dbReference type="RefSeq" id="WP_085403720.1">
    <property type="nucleotide sequence ID" value="NZ_NAFL01000276.1"/>
</dbReference>
<feature type="transmembrane region" description="Helical" evidence="5">
    <location>
        <begin position="6"/>
        <end position="30"/>
    </location>
</feature>
<feature type="transmembrane region" description="Helical" evidence="5">
    <location>
        <begin position="42"/>
        <end position="65"/>
    </location>
</feature>
<name>A0A1Y2JFR4_BRAJP</name>
<evidence type="ECO:0000256" key="5">
    <source>
        <dbReference type="SAM" id="Phobius"/>
    </source>
</evidence>